<dbReference type="RefSeq" id="WP_191270300.1">
    <property type="nucleotide sequence ID" value="NZ_BNDS01000003.1"/>
</dbReference>
<evidence type="ECO:0000313" key="1">
    <source>
        <dbReference type="EMBL" id="GHH97435.1"/>
    </source>
</evidence>
<accession>A0ABQ3N4I1</accession>
<keyword evidence="2" id="KW-1185">Reference proteome</keyword>
<evidence type="ECO:0000313" key="2">
    <source>
        <dbReference type="Proteomes" id="UP000637074"/>
    </source>
</evidence>
<dbReference type="EMBL" id="BNDS01000003">
    <property type="protein sequence ID" value="GHH97435.1"/>
    <property type="molecule type" value="Genomic_DNA"/>
</dbReference>
<reference evidence="1 2" key="1">
    <citation type="journal article" date="2022" name="Int. J. Syst. Evol. Microbiol.">
        <title>Neobacillus kokaensis sp. nov., isolated from soil.</title>
        <authorList>
            <person name="Yuki K."/>
            <person name="Matsubara H."/>
            <person name="Yamaguchi S."/>
        </authorList>
    </citation>
    <scope>NUCLEOTIDE SEQUENCE [LARGE SCALE GENOMIC DNA]</scope>
    <source>
        <strain evidence="1 2">LOB 377</strain>
    </source>
</reference>
<name>A0ABQ3N4I1_9BACI</name>
<dbReference type="Proteomes" id="UP000637074">
    <property type="component" value="Unassembled WGS sequence"/>
</dbReference>
<gene>
    <name evidence="1" type="ORF">AM1BK_09780</name>
</gene>
<proteinExistence type="predicted"/>
<organism evidence="1 2">
    <name type="scientific">Neobacillus kokaensis</name>
    <dbReference type="NCBI Taxonomy" id="2759023"/>
    <lineage>
        <taxon>Bacteria</taxon>
        <taxon>Bacillati</taxon>
        <taxon>Bacillota</taxon>
        <taxon>Bacilli</taxon>
        <taxon>Bacillales</taxon>
        <taxon>Bacillaceae</taxon>
        <taxon>Neobacillus</taxon>
    </lineage>
</organism>
<comment type="caution">
    <text evidence="1">The sequence shown here is derived from an EMBL/GenBank/DDBJ whole genome shotgun (WGS) entry which is preliminary data.</text>
</comment>
<sequence>MAAIVYKHHNAKTVPAKVVGKGNTKYHINGLGKITYAEIYTGKKLFKIQQFYPSSNINTANKHIKYSFDINSDKTIKHAVKLD</sequence>
<protein>
    <submittedName>
        <fullName evidence="1">Uncharacterized protein</fullName>
    </submittedName>
</protein>